<evidence type="ECO:0000259" key="2">
    <source>
        <dbReference type="PROSITE" id="PS01031"/>
    </source>
</evidence>
<proteinExistence type="predicted"/>
<dbReference type="InterPro" id="IPR002068">
    <property type="entry name" value="A-crystallin/Hsp20_dom"/>
</dbReference>
<dbReference type="EMBL" id="LR797824">
    <property type="protein sequence ID" value="CAB4241675.1"/>
    <property type="molecule type" value="Genomic_DNA"/>
</dbReference>
<keyword evidence="1 3" id="KW-0346">Stress response</keyword>
<protein>
    <submittedName>
        <fullName evidence="3">IbpA Molecular chaperone (Small heat shock protein)</fullName>
    </submittedName>
</protein>
<evidence type="ECO:0000256" key="1">
    <source>
        <dbReference type="ARBA" id="ARBA00023016"/>
    </source>
</evidence>
<evidence type="ECO:0000313" key="3">
    <source>
        <dbReference type="EMBL" id="CAB4241675.1"/>
    </source>
</evidence>
<sequence>MSNKLFPYSQFGIGFDRMFEELDRLMAVGGQSNGGYPPFNVEKLEGNKHRITMAVAGFAENEIDITHQDNVLVVKGEKSDKSTSNFIYRGIAKRNFRREFVLADQVEVKTASLKDGMLVIDFEQLMPDEYLPKKIPLTKE</sequence>
<dbReference type="InterPro" id="IPR037913">
    <property type="entry name" value="ACD_IbpA/B"/>
</dbReference>
<reference evidence="3" key="1">
    <citation type="submission" date="2020-05" db="EMBL/GenBank/DDBJ databases">
        <authorList>
            <person name="Chiriac C."/>
            <person name="Salcher M."/>
            <person name="Ghai R."/>
            <person name="Kavagutti S V."/>
        </authorList>
    </citation>
    <scope>NUCLEOTIDE SEQUENCE</scope>
</reference>
<name>A0A6J5T9S0_9CAUD</name>
<dbReference type="InterPro" id="IPR008978">
    <property type="entry name" value="HSP20-like_chaperone"/>
</dbReference>
<dbReference type="PANTHER" id="PTHR47062">
    <property type="match status" value="1"/>
</dbReference>
<dbReference type="CDD" id="cd06470">
    <property type="entry name" value="ACD_IbpA-B_like"/>
    <property type="match status" value="1"/>
</dbReference>
<dbReference type="SUPFAM" id="SSF49764">
    <property type="entry name" value="HSP20-like chaperones"/>
    <property type="match status" value="1"/>
</dbReference>
<organism evidence="3">
    <name type="scientific">uncultured Caudovirales phage</name>
    <dbReference type="NCBI Taxonomy" id="2100421"/>
    <lineage>
        <taxon>Viruses</taxon>
        <taxon>Duplodnaviria</taxon>
        <taxon>Heunggongvirae</taxon>
        <taxon>Uroviricota</taxon>
        <taxon>Caudoviricetes</taxon>
        <taxon>Peduoviridae</taxon>
        <taxon>Maltschvirus</taxon>
        <taxon>Maltschvirus maltsch</taxon>
    </lineage>
</organism>
<gene>
    <name evidence="3" type="ORF">UFOVP71_213</name>
</gene>
<accession>A0A6J5T9S0</accession>
<dbReference type="Pfam" id="PF00011">
    <property type="entry name" value="HSP20"/>
    <property type="match status" value="1"/>
</dbReference>
<dbReference type="Gene3D" id="2.60.40.790">
    <property type="match status" value="1"/>
</dbReference>
<feature type="domain" description="SHSP" evidence="2">
    <location>
        <begin position="30"/>
        <end position="140"/>
    </location>
</feature>
<dbReference type="PANTHER" id="PTHR47062:SF1">
    <property type="entry name" value="SMALL HEAT SHOCK PROTEIN IBPA"/>
    <property type="match status" value="1"/>
</dbReference>
<dbReference type="PROSITE" id="PS01031">
    <property type="entry name" value="SHSP"/>
    <property type="match status" value="1"/>
</dbReference>